<reference evidence="2" key="2">
    <citation type="journal article" date="2022" name="Hortic Res">
        <title>The genome of Dioscorea zingiberensis sheds light on the biosynthesis, origin and evolution of the medicinally important diosgenin saponins.</title>
        <authorList>
            <person name="Li Y."/>
            <person name="Tan C."/>
            <person name="Li Z."/>
            <person name="Guo J."/>
            <person name="Li S."/>
            <person name="Chen X."/>
            <person name="Wang C."/>
            <person name="Dai X."/>
            <person name="Yang H."/>
            <person name="Song W."/>
            <person name="Hou L."/>
            <person name="Xu J."/>
            <person name="Tong Z."/>
            <person name="Xu A."/>
            <person name="Yuan X."/>
            <person name="Wang W."/>
            <person name="Yang Q."/>
            <person name="Chen L."/>
            <person name="Sun Z."/>
            <person name="Wang K."/>
            <person name="Pan B."/>
            <person name="Chen J."/>
            <person name="Bao Y."/>
            <person name="Liu F."/>
            <person name="Qi X."/>
            <person name="Gang D.R."/>
            <person name="Wen J."/>
            <person name="Li J."/>
        </authorList>
    </citation>
    <scope>NUCLEOTIDE SEQUENCE</scope>
    <source>
        <strain evidence="2">Dzin_1.0</strain>
    </source>
</reference>
<keyword evidence="1" id="KW-1133">Transmembrane helix</keyword>
<evidence type="ECO:0000256" key="1">
    <source>
        <dbReference type="SAM" id="Phobius"/>
    </source>
</evidence>
<dbReference type="Proteomes" id="UP001085076">
    <property type="component" value="Miscellaneous, Linkage group lg02"/>
</dbReference>
<dbReference type="OrthoDB" id="744797at2759"/>
<evidence type="ECO:0000313" key="2">
    <source>
        <dbReference type="EMBL" id="KAJ0981935.1"/>
    </source>
</evidence>
<feature type="transmembrane region" description="Helical" evidence="1">
    <location>
        <begin position="6"/>
        <end position="27"/>
    </location>
</feature>
<keyword evidence="1" id="KW-0472">Membrane</keyword>
<name>A0A9D5CXY7_9LILI</name>
<sequence length="188" mass="20263">MNTFQSLATPFMAMWLLAIAMVIAVAASREMPMEFSSGELARIAGYGEERLSSVLVVGTLLCQACPISDLHSSPISGAKVGVGCKAEGKEKKKKIEWIHGTTDEYGEFMVDIPSHLHAIPRLEDACKVRVLSMPKNSLCGNPTNSMKPPQSIKLSSVGNSIRVYTTGTVKLISHGISTKESSSKNHDI</sequence>
<keyword evidence="3" id="KW-1185">Reference proteome</keyword>
<keyword evidence="1" id="KW-0812">Transmembrane</keyword>
<organism evidence="2 3">
    <name type="scientific">Dioscorea zingiberensis</name>
    <dbReference type="NCBI Taxonomy" id="325984"/>
    <lineage>
        <taxon>Eukaryota</taxon>
        <taxon>Viridiplantae</taxon>
        <taxon>Streptophyta</taxon>
        <taxon>Embryophyta</taxon>
        <taxon>Tracheophyta</taxon>
        <taxon>Spermatophyta</taxon>
        <taxon>Magnoliopsida</taxon>
        <taxon>Liliopsida</taxon>
        <taxon>Dioscoreales</taxon>
        <taxon>Dioscoreaceae</taxon>
        <taxon>Dioscorea</taxon>
    </lineage>
</organism>
<proteinExistence type="predicted"/>
<reference evidence="2" key="1">
    <citation type="submission" date="2021-03" db="EMBL/GenBank/DDBJ databases">
        <authorList>
            <person name="Li Z."/>
            <person name="Yang C."/>
        </authorList>
    </citation>
    <scope>NUCLEOTIDE SEQUENCE</scope>
    <source>
        <strain evidence="2">Dzin_1.0</strain>
        <tissue evidence="2">Leaf</tissue>
    </source>
</reference>
<gene>
    <name evidence="2" type="ORF">J5N97_010190</name>
</gene>
<dbReference type="Pfam" id="PF01190">
    <property type="entry name" value="Pollen_Ole_e_1"/>
    <property type="match status" value="1"/>
</dbReference>
<accession>A0A9D5CXY7</accession>
<comment type="caution">
    <text evidence="2">The sequence shown here is derived from an EMBL/GenBank/DDBJ whole genome shotgun (WGS) entry which is preliminary data.</text>
</comment>
<dbReference type="PANTHER" id="PTHR47273">
    <property type="entry name" value="EXPRESSED PROTEIN"/>
    <property type="match status" value="1"/>
</dbReference>
<evidence type="ECO:0008006" key="4">
    <source>
        <dbReference type="Google" id="ProtNLM"/>
    </source>
</evidence>
<dbReference type="AlphaFoldDB" id="A0A9D5CXY7"/>
<evidence type="ECO:0000313" key="3">
    <source>
        <dbReference type="Proteomes" id="UP001085076"/>
    </source>
</evidence>
<dbReference type="PANTHER" id="PTHR47273:SF6">
    <property type="entry name" value="POLLEN OLE E 1 ALLERGEN AND EXTENSIN FAMILY PROTEIN"/>
    <property type="match status" value="1"/>
</dbReference>
<dbReference type="EMBL" id="JAGGNH010000002">
    <property type="protein sequence ID" value="KAJ0981935.1"/>
    <property type="molecule type" value="Genomic_DNA"/>
</dbReference>
<protein>
    <recommendedName>
        <fullName evidence="4">Pollen Ole e 1 allergen and extensin family protein</fullName>
    </recommendedName>
</protein>